<accession>A0A8J9V236</accession>
<protein>
    <submittedName>
        <fullName evidence="1">Uncharacterized protein</fullName>
    </submittedName>
</protein>
<dbReference type="AlphaFoldDB" id="A0A8J9V236"/>
<sequence length="123" mass="14328">MYSRMFGTGKRQTCWKTHRVRPPRRHVAEAREETDRRAISRDKHIVFHKKTLSIFGKSAERGEMCRPWPRSHLNGPSFMLDYRRNFYRSSVLYNAVGGFGEDCSLCGHSKEYNSAQAPLHGCH</sequence>
<gene>
    <name evidence="1" type="ORF">BINO364_LOCUS9574</name>
</gene>
<evidence type="ECO:0000313" key="1">
    <source>
        <dbReference type="EMBL" id="CAH0723797.1"/>
    </source>
</evidence>
<name>A0A8J9V236_9NEOP</name>
<evidence type="ECO:0000313" key="2">
    <source>
        <dbReference type="Proteomes" id="UP000838878"/>
    </source>
</evidence>
<keyword evidence="2" id="KW-1185">Reference proteome</keyword>
<proteinExistence type="predicted"/>
<dbReference type="Proteomes" id="UP000838878">
    <property type="component" value="Chromosome 4"/>
</dbReference>
<dbReference type="EMBL" id="OV170224">
    <property type="protein sequence ID" value="CAH0723797.1"/>
    <property type="molecule type" value="Genomic_DNA"/>
</dbReference>
<feature type="non-terminal residue" evidence="1">
    <location>
        <position position="123"/>
    </location>
</feature>
<reference evidence="1" key="1">
    <citation type="submission" date="2021-12" db="EMBL/GenBank/DDBJ databases">
        <authorList>
            <person name="Martin H S."/>
        </authorList>
    </citation>
    <scope>NUCLEOTIDE SEQUENCE</scope>
</reference>
<organism evidence="1 2">
    <name type="scientific">Brenthis ino</name>
    <name type="common">lesser marbled fritillary</name>
    <dbReference type="NCBI Taxonomy" id="405034"/>
    <lineage>
        <taxon>Eukaryota</taxon>
        <taxon>Metazoa</taxon>
        <taxon>Ecdysozoa</taxon>
        <taxon>Arthropoda</taxon>
        <taxon>Hexapoda</taxon>
        <taxon>Insecta</taxon>
        <taxon>Pterygota</taxon>
        <taxon>Neoptera</taxon>
        <taxon>Endopterygota</taxon>
        <taxon>Lepidoptera</taxon>
        <taxon>Glossata</taxon>
        <taxon>Ditrysia</taxon>
        <taxon>Papilionoidea</taxon>
        <taxon>Nymphalidae</taxon>
        <taxon>Heliconiinae</taxon>
        <taxon>Argynnini</taxon>
        <taxon>Brenthis</taxon>
    </lineage>
</organism>